<feature type="region of interest" description="Disordered" evidence="1">
    <location>
        <begin position="165"/>
        <end position="190"/>
    </location>
</feature>
<dbReference type="AlphaFoldDB" id="A0A4V3HQ26"/>
<reference evidence="3 4" key="1">
    <citation type="submission" date="2018-11" db="EMBL/GenBank/DDBJ databases">
        <title>Genome sequence and assembly of Colletotrichum spinosum.</title>
        <authorList>
            <person name="Gan P."/>
            <person name="Shirasu K."/>
        </authorList>
    </citation>
    <scope>NUCLEOTIDE SEQUENCE [LARGE SCALE GENOMIC DNA]</scope>
    <source>
        <strain evidence="3 4">CBS 515.97</strain>
    </source>
</reference>
<keyword evidence="2" id="KW-0732">Signal</keyword>
<organism evidence="3 4">
    <name type="scientific">Colletotrichum spinosum</name>
    <dbReference type="NCBI Taxonomy" id="1347390"/>
    <lineage>
        <taxon>Eukaryota</taxon>
        <taxon>Fungi</taxon>
        <taxon>Dikarya</taxon>
        <taxon>Ascomycota</taxon>
        <taxon>Pezizomycotina</taxon>
        <taxon>Sordariomycetes</taxon>
        <taxon>Hypocreomycetidae</taxon>
        <taxon>Glomerellales</taxon>
        <taxon>Glomerellaceae</taxon>
        <taxon>Colletotrichum</taxon>
        <taxon>Colletotrichum orbiculare species complex</taxon>
    </lineage>
</organism>
<evidence type="ECO:0000313" key="3">
    <source>
        <dbReference type="EMBL" id="TDZ12837.1"/>
    </source>
</evidence>
<protein>
    <submittedName>
        <fullName evidence="3">Uncharacterized protein</fullName>
    </submittedName>
</protein>
<keyword evidence="4" id="KW-1185">Reference proteome</keyword>
<feature type="chain" id="PRO_5020494902" evidence="2">
    <location>
        <begin position="23"/>
        <end position="190"/>
    </location>
</feature>
<proteinExistence type="predicted"/>
<dbReference type="EMBL" id="QAPG01010715">
    <property type="protein sequence ID" value="TDZ12837.1"/>
    <property type="molecule type" value="Genomic_DNA"/>
</dbReference>
<evidence type="ECO:0000313" key="4">
    <source>
        <dbReference type="Proteomes" id="UP000295083"/>
    </source>
</evidence>
<gene>
    <name evidence="3" type="ORF">C8035_v000056</name>
</gene>
<evidence type="ECO:0000256" key="1">
    <source>
        <dbReference type="SAM" id="MobiDB-lite"/>
    </source>
</evidence>
<name>A0A4V3HQ26_9PEZI</name>
<feature type="signal peptide" evidence="2">
    <location>
        <begin position="1"/>
        <end position="22"/>
    </location>
</feature>
<accession>A0A4V3HQ26</accession>
<feature type="compositionally biased region" description="Polar residues" evidence="1">
    <location>
        <begin position="168"/>
        <end position="180"/>
    </location>
</feature>
<evidence type="ECO:0000256" key="2">
    <source>
        <dbReference type="SAM" id="SignalP"/>
    </source>
</evidence>
<sequence>MQLKNMASFLLGGAVLFLVAVAAEGGVQRSQALQRRQRFNCEDYTCSGTKTVRTTVGANCVQVCQINCNVMVSLGANDPGITGCSLDNKPFVSSIGSTVLWQSIDARCSCKYCTCNCQYDVDNISRIGGAGCEPATLCGKVLSHSPGYVYSSFTISRRYPCRFPPAQNPNSPKQPTSPKSPNAIDASLQD</sequence>
<dbReference type="Proteomes" id="UP000295083">
    <property type="component" value="Unassembled WGS sequence"/>
</dbReference>
<comment type="caution">
    <text evidence="3">The sequence shown here is derived from an EMBL/GenBank/DDBJ whole genome shotgun (WGS) entry which is preliminary data.</text>
</comment>